<organism evidence="4 5">
    <name type="scientific">Solihabitans fulvus</name>
    <dbReference type="NCBI Taxonomy" id="1892852"/>
    <lineage>
        <taxon>Bacteria</taxon>
        <taxon>Bacillati</taxon>
        <taxon>Actinomycetota</taxon>
        <taxon>Actinomycetes</taxon>
        <taxon>Pseudonocardiales</taxon>
        <taxon>Pseudonocardiaceae</taxon>
        <taxon>Solihabitans</taxon>
    </lineage>
</organism>
<evidence type="ECO:0000313" key="5">
    <source>
        <dbReference type="Proteomes" id="UP000323454"/>
    </source>
</evidence>
<keyword evidence="2" id="KW-0472">Membrane</keyword>
<dbReference type="AlphaFoldDB" id="A0A5B2XNX5"/>
<evidence type="ECO:0000256" key="2">
    <source>
        <dbReference type="SAM" id="Phobius"/>
    </source>
</evidence>
<feature type="transmembrane region" description="Helical" evidence="2">
    <location>
        <begin position="109"/>
        <end position="130"/>
    </location>
</feature>
<dbReference type="EMBL" id="VUOB01000010">
    <property type="protein sequence ID" value="KAA2264664.1"/>
    <property type="molecule type" value="Genomic_DNA"/>
</dbReference>
<feature type="compositionally biased region" description="Low complexity" evidence="1">
    <location>
        <begin position="320"/>
        <end position="331"/>
    </location>
</feature>
<evidence type="ECO:0000259" key="3">
    <source>
        <dbReference type="Pfam" id="PF16751"/>
    </source>
</evidence>
<reference evidence="4 5" key="1">
    <citation type="submission" date="2019-09" db="EMBL/GenBank/DDBJ databases">
        <title>Goodfellowia gen. nov., a new genus of the Pseudonocardineae related to Actinoalloteichus, containing Goodfellowia coeruleoviolacea gen. nov., comb. nov. gen. nov., comb. nov.</title>
        <authorList>
            <person name="Labeda D."/>
        </authorList>
    </citation>
    <scope>NUCLEOTIDE SEQUENCE [LARGE SCALE GENOMIC DNA]</scope>
    <source>
        <strain evidence="4 5">AN110305</strain>
    </source>
</reference>
<dbReference type="Proteomes" id="UP000323454">
    <property type="component" value="Unassembled WGS sequence"/>
</dbReference>
<reference evidence="4 5" key="2">
    <citation type="submission" date="2019-09" db="EMBL/GenBank/DDBJ databases">
        <authorList>
            <person name="Jin C."/>
        </authorList>
    </citation>
    <scope>NUCLEOTIDE SEQUENCE [LARGE SCALE GENOMIC DNA]</scope>
    <source>
        <strain evidence="4 5">AN110305</strain>
    </source>
</reference>
<feature type="domain" description="Anti-sigma-D factor RsdA sigma factor binding region" evidence="3">
    <location>
        <begin position="37"/>
        <end position="82"/>
    </location>
</feature>
<proteinExistence type="predicted"/>
<accession>A0A5B2XNX5</accession>
<dbReference type="Pfam" id="PF16751">
    <property type="entry name" value="RsdA_SigD_bd"/>
    <property type="match status" value="1"/>
</dbReference>
<keyword evidence="2" id="KW-0812">Transmembrane</keyword>
<dbReference type="InterPro" id="IPR031928">
    <property type="entry name" value="RsdA_SigD-bd"/>
</dbReference>
<name>A0A5B2XNX5_9PSEU</name>
<dbReference type="Gene3D" id="6.10.250.1300">
    <property type="match status" value="1"/>
</dbReference>
<feature type="region of interest" description="Disordered" evidence="1">
    <location>
        <begin position="1"/>
        <end position="37"/>
    </location>
</feature>
<sequence length="331" mass="33386">MAGRHESGEEEYATGEHRGTALTSDDPLTEPTLGPDDLSAIQADDALLDTLGGADPDITGSLADQQLNALLLSWRREVDSTPFADLVDVDTAVATIEAASKPLSPRHRLLVPLATAAAVLVIAFTGMSLVARDAQPGDALWSLTRVLYADHARSVEAAAAVRTDLDSAKMALREGRLDDAKTALNKASASLPAVASDEGKADLAHRHEELVQQLTGTTSAVPSTQVSSSVPVSSTTVPQSSATPSSEPPTSAVTTTIPPTSVVPSTTVPSSPPPPPTLSSTFSTGQSRGESSGPTLGNTPGGGTQNGTQNAPAGGGATGTGTAPAGSTGSK</sequence>
<keyword evidence="2" id="KW-1133">Transmembrane helix</keyword>
<dbReference type="OrthoDB" id="5191711at2"/>
<comment type="caution">
    <text evidence="4">The sequence shown here is derived from an EMBL/GenBank/DDBJ whole genome shotgun (WGS) entry which is preliminary data.</text>
</comment>
<feature type="region of interest" description="Disordered" evidence="1">
    <location>
        <begin position="216"/>
        <end position="331"/>
    </location>
</feature>
<keyword evidence="5" id="KW-1185">Reference proteome</keyword>
<feature type="compositionally biased region" description="Low complexity" evidence="1">
    <location>
        <begin position="217"/>
        <end position="269"/>
    </location>
</feature>
<evidence type="ECO:0000256" key="1">
    <source>
        <dbReference type="SAM" id="MobiDB-lite"/>
    </source>
</evidence>
<protein>
    <recommendedName>
        <fullName evidence="3">Anti-sigma-D factor RsdA sigma factor binding region domain-containing protein</fullName>
    </recommendedName>
</protein>
<evidence type="ECO:0000313" key="4">
    <source>
        <dbReference type="EMBL" id="KAA2264664.1"/>
    </source>
</evidence>
<gene>
    <name evidence="4" type="ORF">F0L68_06100</name>
</gene>